<accession>A0AAD7FAW1</accession>
<dbReference type="Proteomes" id="UP001221142">
    <property type="component" value="Unassembled WGS sequence"/>
</dbReference>
<evidence type="ECO:0000256" key="4">
    <source>
        <dbReference type="ARBA" id="ARBA00022898"/>
    </source>
</evidence>
<protein>
    <submittedName>
        <fullName evidence="7">O-acetylhomoserine ami</fullName>
    </submittedName>
</protein>
<dbReference type="GO" id="GO:0071269">
    <property type="term" value="P:L-homocysteine biosynthetic process"/>
    <property type="evidence" value="ECO:0007669"/>
    <property type="project" value="TreeGrafter"/>
</dbReference>
<evidence type="ECO:0000256" key="3">
    <source>
        <dbReference type="ARBA" id="ARBA00022679"/>
    </source>
</evidence>
<name>A0AAD7FAW1_9AGAR</name>
<dbReference type="InterPro" id="IPR000277">
    <property type="entry name" value="Cys/Met-Metab_PyrdxlP-dep_enz"/>
</dbReference>
<keyword evidence="3" id="KW-0808">Transferase</keyword>
<evidence type="ECO:0000313" key="8">
    <source>
        <dbReference type="Proteomes" id="UP001221142"/>
    </source>
</evidence>
<dbReference type="SUPFAM" id="SSF53383">
    <property type="entry name" value="PLP-dependent transferases"/>
    <property type="match status" value="1"/>
</dbReference>
<evidence type="ECO:0000256" key="5">
    <source>
        <dbReference type="PIRSR" id="PIRSR001434-2"/>
    </source>
</evidence>
<comment type="caution">
    <text evidence="7">The sequence shown here is derived from an EMBL/GenBank/DDBJ whole genome shotgun (WGS) entry which is preliminary data.</text>
</comment>
<dbReference type="EMBL" id="JARKIF010000042">
    <property type="protein sequence ID" value="KAJ7609030.1"/>
    <property type="molecule type" value="Genomic_DNA"/>
</dbReference>
<dbReference type="GO" id="GO:0003961">
    <property type="term" value="F:O-acetylhomoserine aminocarboxypropyltransferase activity"/>
    <property type="evidence" value="ECO:0007669"/>
    <property type="project" value="TreeGrafter"/>
</dbReference>
<evidence type="ECO:0000313" key="7">
    <source>
        <dbReference type="EMBL" id="KAJ7609030.1"/>
    </source>
</evidence>
<dbReference type="Pfam" id="PF01053">
    <property type="entry name" value="Cys_Met_Meta_PP"/>
    <property type="match status" value="2"/>
</dbReference>
<dbReference type="GO" id="GO:0006535">
    <property type="term" value="P:cysteine biosynthetic process from serine"/>
    <property type="evidence" value="ECO:0007669"/>
    <property type="project" value="TreeGrafter"/>
</dbReference>
<proteinExistence type="inferred from homology"/>
<organism evidence="7 8">
    <name type="scientific">Roridomyces roridus</name>
    <dbReference type="NCBI Taxonomy" id="1738132"/>
    <lineage>
        <taxon>Eukaryota</taxon>
        <taxon>Fungi</taxon>
        <taxon>Dikarya</taxon>
        <taxon>Basidiomycota</taxon>
        <taxon>Agaricomycotina</taxon>
        <taxon>Agaricomycetes</taxon>
        <taxon>Agaricomycetidae</taxon>
        <taxon>Agaricales</taxon>
        <taxon>Marasmiineae</taxon>
        <taxon>Mycenaceae</taxon>
        <taxon>Roridomyces</taxon>
    </lineage>
</organism>
<feature type="modified residue" description="N6-(pyridoxal phosphate)lysine" evidence="5">
    <location>
        <position position="239"/>
    </location>
</feature>
<evidence type="ECO:0000256" key="6">
    <source>
        <dbReference type="RuleBase" id="RU362118"/>
    </source>
</evidence>
<dbReference type="GO" id="GO:0005737">
    <property type="term" value="C:cytoplasm"/>
    <property type="evidence" value="ECO:0007669"/>
    <property type="project" value="TreeGrafter"/>
</dbReference>
<keyword evidence="4 5" id="KW-0663">Pyridoxal phosphate</keyword>
<dbReference type="InterPro" id="IPR015422">
    <property type="entry name" value="PyrdxlP-dep_Trfase_small"/>
</dbReference>
<dbReference type="Gene3D" id="3.90.1150.10">
    <property type="entry name" value="Aspartate Aminotransferase, domain 1"/>
    <property type="match status" value="1"/>
</dbReference>
<dbReference type="InterPro" id="IPR015424">
    <property type="entry name" value="PyrdxlP-dep_Trfase"/>
</dbReference>
<dbReference type="Gene3D" id="3.40.640.10">
    <property type="entry name" value="Type I PLP-dependent aspartate aminotransferase-like (Major domain)"/>
    <property type="match status" value="1"/>
</dbReference>
<dbReference type="PANTHER" id="PTHR43797:SF2">
    <property type="entry name" value="HOMOCYSTEINE_CYSTEINE SYNTHASE"/>
    <property type="match status" value="1"/>
</dbReference>
<dbReference type="InterPro" id="IPR006235">
    <property type="entry name" value="OAc-hSer/O-AcSer_sulfhydrylase"/>
</dbReference>
<gene>
    <name evidence="7" type="ORF">FB45DRAFT_1039186</name>
</gene>
<dbReference type="InterPro" id="IPR015421">
    <property type="entry name" value="PyrdxlP-dep_Trfase_major"/>
</dbReference>
<sequence length="411" mass="44249">MAPPKPFYREPDFETLQLHAGQTPDPATNARAVPIHATTSFVFDSVEVHAQKLNALQAPGHLYSRVSNPTVQVFEKRIAALEGGLAAVATASGQAATLLTVSSLASTGDNIVASSRLYGGTYNQFKVTFKRYGIDTKFVRSTDPADFASAIDGKTKAIFVESIANSDTVLADIAGLAKVAHDHGIPLVVDNTLGMGGYLVRPISLGADIRYKVDQWARNHDGGNYSRLRKSDKFPMITKPSAAYGNAPIAEAFYPVGFAVQVRLENLRDLGPCLSPHSAFMALLGVETLSLRAQRHCDNALALAKFLEAHPKVLSVSYLGLPSHPSHQLALKTLSRPNAFGGMLTFRVVGGFEKLKKVINNLKLASHLANLGDAKTLVIAPFVTIQAQLTAEERELTGITEDTIRLSVFEC</sequence>
<dbReference type="AlphaFoldDB" id="A0AAD7FAW1"/>
<keyword evidence="8" id="KW-1185">Reference proteome</keyword>
<evidence type="ECO:0000256" key="1">
    <source>
        <dbReference type="ARBA" id="ARBA00001933"/>
    </source>
</evidence>
<evidence type="ECO:0000256" key="2">
    <source>
        <dbReference type="ARBA" id="ARBA00009077"/>
    </source>
</evidence>
<dbReference type="GO" id="GO:0030170">
    <property type="term" value="F:pyridoxal phosphate binding"/>
    <property type="evidence" value="ECO:0007669"/>
    <property type="project" value="InterPro"/>
</dbReference>
<comment type="similarity">
    <text evidence="2 6">Belongs to the trans-sulfuration enzymes family.</text>
</comment>
<comment type="cofactor">
    <cofactor evidence="1 6">
        <name>pyridoxal 5'-phosphate</name>
        <dbReference type="ChEBI" id="CHEBI:597326"/>
    </cofactor>
</comment>
<dbReference type="PANTHER" id="PTHR43797">
    <property type="entry name" value="HOMOCYSTEINE/CYSTEINE SYNTHASE"/>
    <property type="match status" value="1"/>
</dbReference>
<reference evidence="7" key="1">
    <citation type="submission" date="2023-03" db="EMBL/GenBank/DDBJ databases">
        <title>Massive genome expansion in bonnet fungi (Mycena s.s.) driven by repeated elements and novel gene families across ecological guilds.</title>
        <authorList>
            <consortium name="Lawrence Berkeley National Laboratory"/>
            <person name="Harder C.B."/>
            <person name="Miyauchi S."/>
            <person name="Viragh M."/>
            <person name="Kuo A."/>
            <person name="Thoen E."/>
            <person name="Andreopoulos B."/>
            <person name="Lu D."/>
            <person name="Skrede I."/>
            <person name="Drula E."/>
            <person name="Henrissat B."/>
            <person name="Morin E."/>
            <person name="Kohler A."/>
            <person name="Barry K."/>
            <person name="LaButti K."/>
            <person name="Morin E."/>
            <person name="Salamov A."/>
            <person name="Lipzen A."/>
            <person name="Mereny Z."/>
            <person name="Hegedus B."/>
            <person name="Baldrian P."/>
            <person name="Stursova M."/>
            <person name="Weitz H."/>
            <person name="Taylor A."/>
            <person name="Grigoriev I.V."/>
            <person name="Nagy L.G."/>
            <person name="Martin F."/>
            <person name="Kauserud H."/>
        </authorList>
    </citation>
    <scope>NUCLEOTIDE SEQUENCE</scope>
    <source>
        <strain evidence="7">9284</strain>
    </source>
</reference>
<dbReference type="GO" id="GO:0019346">
    <property type="term" value="P:transsulfuration"/>
    <property type="evidence" value="ECO:0007669"/>
    <property type="project" value="InterPro"/>
</dbReference>
<dbReference type="GO" id="GO:0004124">
    <property type="term" value="F:cysteine synthase activity"/>
    <property type="evidence" value="ECO:0007669"/>
    <property type="project" value="TreeGrafter"/>
</dbReference>
<dbReference type="PIRSF" id="PIRSF001434">
    <property type="entry name" value="CGS"/>
    <property type="match status" value="1"/>
</dbReference>